<keyword evidence="3 6" id="KW-0689">Ribosomal protein</keyword>
<dbReference type="SUPFAM" id="SSF46992">
    <property type="entry name" value="Ribosomal protein S20"/>
    <property type="match status" value="1"/>
</dbReference>
<dbReference type="HAMAP" id="MF_00500">
    <property type="entry name" value="Ribosomal_bS20"/>
    <property type="match status" value="1"/>
</dbReference>
<evidence type="ECO:0000256" key="5">
    <source>
        <dbReference type="ARBA" id="ARBA00035136"/>
    </source>
</evidence>
<proteinExistence type="inferred from homology"/>
<keyword evidence="4 6" id="KW-0687">Ribonucleoprotein</keyword>
<evidence type="ECO:0000256" key="4">
    <source>
        <dbReference type="ARBA" id="ARBA00023274"/>
    </source>
</evidence>
<evidence type="ECO:0000313" key="8">
    <source>
        <dbReference type="Proteomes" id="UP000230033"/>
    </source>
</evidence>
<dbReference type="InterPro" id="IPR036510">
    <property type="entry name" value="Ribosomal_bS20_sf"/>
</dbReference>
<evidence type="ECO:0000313" key="7">
    <source>
        <dbReference type="EMBL" id="PIS13885.1"/>
    </source>
</evidence>
<keyword evidence="1 6" id="KW-0699">rRNA-binding</keyword>
<evidence type="ECO:0000256" key="1">
    <source>
        <dbReference type="ARBA" id="ARBA00022730"/>
    </source>
</evidence>
<dbReference type="Pfam" id="PF01649">
    <property type="entry name" value="Ribosomal_S20p"/>
    <property type="match status" value="1"/>
</dbReference>
<keyword evidence="2 6" id="KW-0694">RNA-binding</keyword>
<dbReference type="GO" id="GO:0003735">
    <property type="term" value="F:structural constituent of ribosome"/>
    <property type="evidence" value="ECO:0007669"/>
    <property type="project" value="InterPro"/>
</dbReference>
<dbReference type="InterPro" id="IPR002583">
    <property type="entry name" value="Ribosomal_bS20"/>
</dbReference>
<accession>A0A2H0WMP8</accession>
<evidence type="ECO:0000256" key="6">
    <source>
        <dbReference type="HAMAP-Rule" id="MF_00500"/>
    </source>
</evidence>
<name>A0A2H0WMP8_9BACT</name>
<reference evidence="8" key="1">
    <citation type="submission" date="2017-09" db="EMBL/GenBank/DDBJ databases">
        <title>Depth-based differentiation of microbial function through sediment-hosted aquifers and enrichment of novel symbionts in the deep terrestrial subsurface.</title>
        <authorList>
            <person name="Probst A.J."/>
            <person name="Ladd B."/>
            <person name="Jarett J.K."/>
            <person name="Geller-Mcgrath D.E."/>
            <person name="Sieber C.M.K."/>
            <person name="Emerson J.B."/>
            <person name="Anantharaman K."/>
            <person name="Thomas B.C."/>
            <person name="Malmstrom R."/>
            <person name="Stieglmeier M."/>
            <person name="Klingl A."/>
            <person name="Woyke T."/>
            <person name="Ryan C.M."/>
            <person name="Banfield J.F."/>
        </authorList>
    </citation>
    <scope>NUCLEOTIDE SEQUENCE [LARGE SCALE GENOMIC DNA]</scope>
</reference>
<comment type="caution">
    <text evidence="7">The sequence shown here is derived from an EMBL/GenBank/DDBJ whole genome shotgun (WGS) entry which is preliminary data.</text>
</comment>
<sequence>MPITKSAKKALRRDQRRRKINLKVKTPLKKALKSARKSPTLKSLSKAFGWLDQAVKKNLIHKNKAARLKSRLAKLLKPKK</sequence>
<dbReference type="GO" id="GO:0005840">
    <property type="term" value="C:ribosome"/>
    <property type="evidence" value="ECO:0007669"/>
    <property type="project" value="UniProtKB-KW"/>
</dbReference>
<dbReference type="EMBL" id="PEZJ01000022">
    <property type="protein sequence ID" value="PIS13885.1"/>
    <property type="molecule type" value="Genomic_DNA"/>
</dbReference>
<evidence type="ECO:0000256" key="3">
    <source>
        <dbReference type="ARBA" id="ARBA00022980"/>
    </source>
</evidence>
<organism evidence="7 8">
    <name type="scientific">Candidatus Shapirobacteria bacterium CG09_land_8_20_14_0_10_47_13</name>
    <dbReference type="NCBI Taxonomy" id="1974481"/>
    <lineage>
        <taxon>Bacteria</taxon>
        <taxon>Candidatus Shapironibacteriota</taxon>
    </lineage>
</organism>
<gene>
    <name evidence="6" type="primary">rpsT</name>
    <name evidence="7" type="ORF">COT65_01835</name>
</gene>
<dbReference type="GO" id="GO:0006412">
    <property type="term" value="P:translation"/>
    <property type="evidence" value="ECO:0007669"/>
    <property type="project" value="UniProtKB-UniRule"/>
</dbReference>
<protein>
    <recommendedName>
        <fullName evidence="5 6">Small ribosomal subunit protein bS20</fullName>
    </recommendedName>
</protein>
<dbReference type="GO" id="GO:1990904">
    <property type="term" value="C:ribonucleoprotein complex"/>
    <property type="evidence" value="ECO:0007669"/>
    <property type="project" value="UniProtKB-KW"/>
</dbReference>
<dbReference type="NCBIfam" id="TIGR00029">
    <property type="entry name" value="S20"/>
    <property type="match status" value="1"/>
</dbReference>
<comment type="function">
    <text evidence="6">Binds directly to 16S ribosomal RNA.</text>
</comment>
<evidence type="ECO:0000256" key="2">
    <source>
        <dbReference type="ARBA" id="ARBA00022884"/>
    </source>
</evidence>
<dbReference type="Proteomes" id="UP000230033">
    <property type="component" value="Unassembled WGS sequence"/>
</dbReference>
<dbReference type="AlphaFoldDB" id="A0A2H0WMP8"/>
<comment type="similarity">
    <text evidence="6">Belongs to the bacterial ribosomal protein bS20 family.</text>
</comment>
<dbReference type="GO" id="GO:0019843">
    <property type="term" value="F:rRNA binding"/>
    <property type="evidence" value="ECO:0007669"/>
    <property type="project" value="UniProtKB-UniRule"/>
</dbReference>
<dbReference type="Gene3D" id="1.20.58.110">
    <property type="entry name" value="Ribosomal protein S20"/>
    <property type="match status" value="1"/>
</dbReference>